<dbReference type="Proteomes" id="UP000007434">
    <property type="component" value="Chromosome"/>
</dbReference>
<proteinExistence type="predicted"/>
<gene>
    <name evidence="2" type="ordered locus">Halsa_1478</name>
</gene>
<keyword evidence="3" id="KW-1185">Reference proteome</keyword>
<dbReference type="Pfam" id="PF21347">
    <property type="entry name" value="DUF3108_like"/>
    <property type="match status" value="1"/>
</dbReference>
<dbReference type="Gene3D" id="2.40.360.20">
    <property type="match status" value="1"/>
</dbReference>
<dbReference type="InterPro" id="IPR049279">
    <property type="entry name" value="DUF3108-like"/>
</dbReference>
<dbReference type="HOGENOM" id="CLU_1419710_0_0_9"/>
<accession>E4RLJ1</accession>
<dbReference type="eggNOG" id="COG5401">
    <property type="taxonomic scope" value="Bacteria"/>
</dbReference>
<reference evidence="2 3" key="1">
    <citation type="submission" date="2010-11" db="EMBL/GenBank/DDBJ databases">
        <title>Complete sequence of Halanaerobium sp. sapolanicus.</title>
        <authorList>
            <consortium name="US DOE Joint Genome Institute"/>
            <person name="Lucas S."/>
            <person name="Copeland A."/>
            <person name="Lapidus A."/>
            <person name="Cheng J.-F."/>
            <person name="Bruce D."/>
            <person name="Goodwin L."/>
            <person name="Pitluck S."/>
            <person name="Davenport K."/>
            <person name="Detter J.C."/>
            <person name="Han C."/>
            <person name="Tapia R."/>
            <person name="Land M."/>
            <person name="Hauser L."/>
            <person name="Jeffries C."/>
            <person name="Kyrpides N."/>
            <person name="Ivanova N."/>
            <person name="Mikhailova N."/>
            <person name="Begemann M.B."/>
            <person name="Mormile M.R."/>
            <person name="Wall J.D."/>
            <person name="Elias D.A."/>
            <person name="Woyke T."/>
        </authorList>
    </citation>
    <scope>NUCLEOTIDE SEQUENCE [LARGE SCALE GENOMIC DNA]</scope>
    <source>
        <strain evidence="3">sapolanicus</strain>
    </source>
</reference>
<organism evidence="2 3">
    <name type="scientific">Halanaerobium hydrogeniformans</name>
    <name type="common">Halanaerobium sp. (strain sapolanicus)</name>
    <dbReference type="NCBI Taxonomy" id="656519"/>
    <lineage>
        <taxon>Bacteria</taxon>
        <taxon>Bacillati</taxon>
        <taxon>Bacillota</taxon>
        <taxon>Clostridia</taxon>
        <taxon>Halanaerobiales</taxon>
        <taxon>Halanaerobiaceae</taxon>
        <taxon>Halanaerobium</taxon>
    </lineage>
</organism>
<reference evidence="2 3" key="2">
    <citation type="journal article" date="2011" name="J. Bacteriol.">
        <title>Complete Genome Sequence of the Haloalkaliphilic, Hydrogen Producing Halanaerobium hydrogenoformans.</title>
        <authorList>
            <person name="Brown S.D."/>
            <person name="Begemann M.B."/>
            <person name="Mormile M.R."/>
            <person name="Wall J.D."/>
            <person name="Han C.S."/>
            <person name="Goodwin L.A."/>
            <person name="Pitluck S."/>
            <person name="Land M.L."/>
            <person name="Hauser L.J."/>
            <person name="Elias D.A."/>
        </authorList>
    </citation>
    <scope>NUCLEOTIDE SEQUENCE [LARGE SCALE GENOMIC DNA]</scope>
    <source>
        <strain evidence="3">sapolanicus</strain>
    </source>
</reference>
<evidence type="ECO:0000313" key="3">
    <source>
        <dbReference type="Proteomes" id="UP000007434"/>
    </source>
</evidence>
<dbReference type="RefSeq" id="WP_013405985.1">
    <property type="nucleotide sequence ID" value="NC_014654.1"/>
</dbReference>
<sequence>MLISLIIGGCVPDERETVNLKAYLPLQEGMTYNFTGEGPIHPGLEREIMFTENSYGQILDKGTGTNIVLVYKVEENRIVKIFAEAEFYDENNLIKKLEEEAEVQEVILQLPLEEGATWETNDKKRRIVSTDKVITVPAGTFYDVIQIKITSLNQENNNKSYHYYAKNIGLIKQKTIGENFEITLELEFYGL</sequence>
<evidence type="ECO:0000313" key="2">
    <source>
        <dbReference type="EMBL" id="ADQ14905.1"/>
    </source>
</evidence>
<dbReference type="KEGG" id="has:Halsa_1478"/>
<keyword evidence="2" id="KW-0449">Lipoprotein</keyword>
<dbReference type="AlphaFoldDB" id="E4RLJ1"/>
<protein>
    <submittedName>
        <fullName evidence="2">Lipoprotein protein</fullName>
    </submittedName>
</protein>
<name>E4RLJ1_HALHG</name>
<dbReference type="OrthoDB" id="1683231at2"/>
<dbReference type="EMBL" id="CP002304">
    <property type="protein sequence ID" value="ADQ14905.1"/>
    <property type="molecule type" value="Genomic_DNA"/>
</dbReference>
<feature type="domain" description="DUF3108" evidence="1">
    <location>
        <begin position="124"/>
        <end position="175"/>
    </location>
</feature>
<evidence type="ECO:0000259" key="1">
    <source>
        <dbReference type="Pfam" id="PF21347"/>
    </source>
</evidence>